<dbReference type="UniPathway" id="UPA00035">
    <property type="reaction ID" value="UER00044"/>
</dbReference>
<dbReference type="NCBIfam" id="TIGR00262">
    <property type="entry name" value="trpA"/>
    <property type="match status" value="1"/>
</dbReference>
<comment type="pathway">
    <text evidence="2 9">Amino-acid biosynthesis; L-tryptophan biosynthesis; L-tryptophan from chorismate: step 5/5.</text>
</comment>
<dbReference type="GO" id="GO:0005829">
    <property type="term" value="C:cytosol"/>
    <property type="evidence" value="ECO:0007669"/>
    <property type="project" value="TreeGrafter"/>
</dbReference>
<dbReference type="EMBL" id="SLWX01000007">
    <property type="protein sequence ID" value="TCO75674.1"/>
    <property type="molecule type" value="Genomic_DNA"/>
</dbReference>
<keyword evidence="7 9" id="KW-0456">Lyase</keyword>
<keyword evidence="12" id="KW-1185">Reference proteome</keyword>
<accession>A0A4R2KQ03</accession>
<comment type="similarity">
    <text evidence="9 10">Belongs to the TrpA family.</text>
</comment>
<dbReference type="InterPro" id="IPR013785">
    <property type="entry name" value="Aldolase_TIM"/>
</dbReference>
<keyword evidence="4 9" id="KW-0028">Amino-acid biosynthesis</keyword>
<evidence type="ECO:0000256" key="10">
    <source>
        <dbReference type="RuleBase" id="RU003662"/>
    </source>
</evidence>
<dbReference type="PROSITE" id="PS50007">
    <property type="entry name" value="PIPLC_X_DOMAIN"/>
    <property type="match status" value="1"/>
</dbReference>
<keyword evidence="6 9" id="KW-0057">Aromatic amino acid biosynthesis</keyword>
<dbReference type="GO" id="GO:0004834">
    <property type="term" value="F:tryptophan synthase activity"/>
    <property type="evidence" value="ECO:0007669"/>
    <property type="project" value="UniProtKB-UniRule"/>
</dbReference>
<evidence type="ECO:0000256" key="1">
    <source>
        <dbReference type="ARBA" id="ARBA00003365"/>
    </source>
</evidence>
<dbReference type="Proteomes" id="UP000294980">
    <property type="component" value="Unassembled WGS sequence"/>
</dbReference>
<comment type="function">
    <text evidence="1 9">The alpha subunit is responsible for the aldol cleavage of indoleglycerol phosphate to indole and glyceraldehyde 3-phosphate.</text>
</comment>
<dbReference type="FunFam" id="3.20.20.70:FF:000037">
    <property type="entry name" value="Tryptophan synthase alpha chain"/>
    <property type="match status" value="1"/>
</dbReference>
<dbReference type="Pfam" id="PF00290">
    <property type="entry name" value="Trp_syntA"/>
    <property type="match status" value="1"/>
</dbReference>
<feature type="active site" description="Proton acceptor" evidence="9">
    <location>
        <position position="60"/>
    </location>
</feature>
<evidence type="ECO:0000256" key="7">
    <source>
        <dbReference type="ARBA" id="ARBA00023239"/>
    </source>
</evidence>
<dbReference type="Gene3D" id="3.20.20.70">
    <property type="entry name" value="Aldolase class I"/>
    <property type="match status" value="1"/>
</dbReference>
<name>A0A4R2KQ03_9GAMM</name>
<sequence>MSRIAQRFADLSAAGRKALITYVVAGDPTPGLTVPLLHALVDAGADVIEVGVPFSDPMSEGPVIQRGHERALKNRVRLRDVLSMVSEFREKDPDTPLLLMGYANPVEHMGYPAFADAAVKAGVDGLLTVDVPPEEVERVNRELKRVGMDNIFLIAPTTPEARLHLITDQASGFIYYVSLKGVTGAGNLDIDDVSDHVSRIRLCTELPVCVGFGIKDAASAAAVARVADGVVVGSALVSLVADVIAGGGEPAEAMAAAASLLGEIRSGIDARSVTDAL</sequence>
<dbReference type="OrthoDB" id="9804578at2"/>
<protein>
    <recommendedName>
        <fullName evidence="9">Tryptophan synthase alpha chain</fullName>
        <ecNumber evidence="9">4.2.1.20</ecNumber>
    </recommendedName>
</protein>
<dbReference type="InterPro" id="IPR002028">
    <property type="entry name" value="Trp_synthase_suA"/>
</dbReference>
<comment type="catalytic activity">
    <reaction evidence="8 9">
        <text>(1S,2R)-1-C-(indol-3-yl)glycerol 3-phosphate + L-serine = D-glyceraldehyde 3-phosphate + L-tryptophan + H2O</text>
        <dbReference type="Rhea" id="RHEA:10532"/>
        <dbReference type="ChEBI" id="CHEBI:15377"/>
        <dbReference type="ChEBI" id="CHEBI:33384"/>
        <dbReference type="ChEBI" id="CHEBI:57912"/>
        <dbReference type="ChEBI" id="CHEBI:58866"/>
        <dbReference type="ChEBI" id="CHEBI:59776"/>
        <dbReference type="EC" id="4.2.1.20"/>
    </reaction>
</comment>
<dbReference type="AlphaFoldDB" id="A0A4R2KQ03"/>
<dbReference type="RefSeq" id="WP_117317724.1">
    <property type="nucleotide sequence ID" value="NZ_QQSW01000009.1"/>
</dbReference>
<feature type="active site" description="Proton acceptor" evidence="9">
    <location>
        <position position="49"/>
    </location>
</feature>
<evidence type="ECO:0000256" key="2">
    <source>
        <dbReference type="ARBA" id="ARBA00004733"/>
    </source>
</evidence>
<dbReference type="InterPro" id="IPR018204">
    <property type="entry name" value="Trp_synthase_alpha_AS"/>
</dbReference>
<dbReference type="PANTHER" id="PTHR43406:SF1">
    <property type="entry name" value="TRYPTOPHAN SYNTHASE ALPHA CHAIN, CHLOROPLASTIC"/>
    <property type="match status" value="1"/>
</dbReference>
<comment type="subunit">
    <text evidence="3 9">Tetramer of two alpha and two beta chains.</text>
</comment>
<dbReference type="CDD" id="cd04724">
    <property type="entry name" value="Tryptophan_synthase_alpha"/>
    <property type="match status" value="1"/>
</dbReference>
<keyword evidence="5 9" id="KW-0822">Tryptophan biosynthesis</keyword>
<evidence type="ECO:0000256" key="8">
    <source>
        <dbReference type="ARBA" id="ARBA00049047"/>
    </source>
</evidence>
<proteinExistence type="inferred from homology"/>
<evidence type="ECO:0000256" key="6">
    <source>
        <dbReference type="ARBA" id="ARBA00023141"/>
    </source>
</evidence>
<dbReference type="SUPFAM" id="SSF51366">
    <property type="entry name" value="Ribulose-phoshate binding barrel"/>
    <property type="match status" value="1"/>
</dbReference>
<dbReference type="PROSITE" id="PS00167">
    <property type="entry name" value="TRP_SYNTHASE_ALPHA"/>
    <property type="match status" value="1"/>
</dbReference>
<evidence type="ECO:0000313" key="12">
    <source>
        <dbReference type="Proteomes" id="UP000294980"/>
    </source>
</evidence>
<comment type="caution">
    <text evidence="11">The sequence shown here is derived from an EMBL/GenBank/DDBJ whole genome shotgun (WGS) entry which is preliminary data.</text>
</comment>
<evidence type="ECO:0000256" key="5">
    <source>
        <dbReference type="ARBA" id="ARBA00022822"/>
    </source>
</evidence>
<dbReference type="EC" id="4.2.1.20" evidence="9"/>
<evidence type="ECO:0000256" key="9">
    <source>
        <dbReference type="HAMAP-Rule" id="MF_00131"/>
    </source>
</evidence>
<evidence type="ECO:0000256" key="4">
    <source>
        <dbReference type="ARBA" id="ARBA00022605"/>
    </source>
</evidence>
<evidence type="ECO:0000313" key="11">
    <source>
        <dbReference type="EMBL" id="TCO75674.1"/>
    </source>
</evidence>
<evidence type="ECO:0000256" key="3">
    <source>
        <dbReference type="ARBA" id="ARBA00011270"/>
    </source>
</evidence>
<dbReference type="HAMAP" id="MF_00131">
    <property type="entry name" value="Trp_synth_alpha"/>
    <property type="match status" value="1"/>
</dbReference>
<organism evidence="11 12">
    <name type="scientific">Chromatocurvus halotolerans</name>
    <dbReference type="NCBI Taxonomy" id="1132028"/>
    <lineage>
        <taxon>Bacteria</taxon>
        <taxon>Pseudomonadati</taxon>
        <taxon>Pseudomonadota</taxon>
        <taxon>Gammaproteobacteria</taxon>
        <taxon>Cellvibrionales</taxon>
        <taxon>Halieaceae</taxon>
        <taxon>Chromatocurvus</taxon>
    </lineage>
</organism>
<reference evidence="11 12" key="1">
    <citation type="submission" date="2019-03" db="EMBL/GenBank/DDBJ databases">
        <title>Genomic Encyclopedia of Type Strains, Phase IV (KMG-IV): sequencing the most valuable type-strain genomes for metagenomic binning, comparative biology and taxonomic classification.</title>
        <authorList>
            <person name="Goeker M."/>
        </authorList>
    </citation>
    <scope>NUCLEOTIDE SEQUENCE [LARGE SCALE GENOMIC DNA]</scope>
    <source>
        <strain evidence="11 12">DSM 23344</strain>
    </source>
</reference>
<gene>
    <name evidence="9" type="primary">trpA</name>
    <name evidence="11" type="ORF">EV688_10792</name>
</gene>
<dbReference type="InterPro" id="IPR011060">
    <property type="entry name" value="RibuloseP-bd_barrel"/>
</dbReference>
<dbReference type="PANTHER" id="PTHR43406">
    <property type="entry name" value="TRYPTOPHAN SYNTHASE, ALPHA CHAIN"/>
    <property type="match status" value="1"/>
</dbReference>